<dbReference type="Pfam" id="PF07344">
    <property type="entry name" value="Amastin"/>
    <property type="match status" value="1"/>
</dbReference>
<evidence type="ECO:0000313" key="2">
    <source>
        <dbReference type="EMBL" id="AYU79933.1"/>
    </source>
</evidence>
<dbReference type="InterPro" id="IPR009944">
    <property type="entry name" value="Amastin"/>
</dbReference>
<evidence type="ECO:0000313" key="5">
    <source>
        <dbReference type="Proteomes" id="UP000318447"/>
    </source>
</evidence>
<organism evidence="2 4">
    <name type="scientific">Leishmania donovani</name>
    <dbReference type="NCBI Taxonomy" id="5661"/>
    <lineage>
        <taxon>Eukaryota</taxon>
        <taxon>Discoba</taxon>
        <taxon>Euglenozoa</taxon>
        <taxon>Kinetoplastea</taxon>
        <taxon>Metakinetoplastina</taxon>
        <taxon>Trypanosomatida</taxon>
        <taxon>Trypanosomatidae</taxon>
        <taxon>Leishmaniinae</taxon>
        <taxon>Leishmania</taxon>
    </lineage>
</organism>
<sequence length="209" mass="22656">MQCYTITRTCVLLCATIALALAVLGVFTPFFEMPASIGRTVKLLNASVQSPTFNIETDKVTLERFGLLVSGPPANSKMTLWKLTYGSSGANASINLRDDYFTCFQGNMLIQAAEGIAVVTCVLGAANFIMSMFLFLFSAVVKLPLVIYFFFAAAAAAVTVGLTLNLYLHGWCTTPALKTQEWNLWYGFVFFVISCGASLIASVLTVFSD</sequence>
<feature type="transmembrane region" description="Helical" evidence="1">
    <location>
        <begin position="116"/>
        <end position="138"/>
    </location>
</feature>
<evidence type="ECO:0000313" key="3">
    <source>
        <dbReference type="EMBL" id="TPP47598.1"/>
    </source>
</evidence>
<dbReference type="VEuPathDB" id="TriTrypDB:LDHU3_27.0710"/>
<dbReference type="PANTHER" id="PTHR40741">
    <property type="entry name" value="AMASTIN-RELATED"/>
    <property type="match status" value="1"/>
</dbReference>
<dbReference type="EMBL" id="RHLC01000016">
    <property type="protein sequence ID" value="TPP47598.1"/>
    <property type="molecule type" value="Genomic_DNA"/>
</dbReference>
<evidence type="ECO:0000313" key="4">
    <source>
        <dbReference type="Proteomes" id="UP000274082"/>
    </source>
</evidence>
<feature type="transmembrane region" description="Helical" evidence="1">
    <location>
        <begin position="184"/>
        <end position="207"/>
    </location>
</feature>
<gene>
    <name evidence="3" type="ORF">CGC21_31200</name>
    <name evidence="2" type="ORF">LdCL_270010300</name>
</gene>
<keyword evidence="1" id="KW-0472">Membrane</keyword>
<evidence type="ECO:0000256" key="1">
    <source>
        <dbReference type="SAM" id="Phobius"/>
    </source>
</evidence>
<dbReference type="Proteomes" id="UP000274082">
    <property type="component" value="Chromosome 27"/>
</dbReference>
<keyword evidence="1" id="KW-1133">Transmembrane helix</keyword>
<reference evidence="5" key="2">
    <citation type="submission" date="2019-02" db="EMBL/GenBank/DDBJ databases">
        <title>FDA dAtabase for Regulatory Grade micrObial Sequences (FDA-ARGOS): Supporting development and validation of Infectious Disease Dx tests.</title>
        <authorList>
            <person name="Duncan R."/>
            <person name="Fisher C."/>
            <person name="Tallon L."/>
            <person name="Sadzewicz L."/>
            <person name="Sengamalay N."/>
            <person name="Ott S."/>
            <person name="Godinez A."/>
            <person name="Nagaraj S."/>
            <person name="Vavikolanu K."/>
            <person name="Nadendla S."/>
            <person name="Aluvathingal J."/>
            <person name="Sichtig H."/>
        </authorList>
    </citation>
    <scope>NUCLEOTIDE SEQUENCE [LARGE SCALE GENOMIC DNA]</scope>
    <source>
        <strain evidence="5">FDAARGOS_361</strain>
    </source>
</reference>
<dbReference type="VEuPathDB" id="TriTrypDB:LdCL_270010300"/>
<feature type="transmembrane region" description="Helical" evidence="1">
    <location>
        <begin position="145"/>
        <end position="164"/>
    </location>
</feature>
<keyword evidence="4" id="KW-1185">Reference proteome</keyword>
<name>A0A3S7X0F7_LEIDO</name>
<reference evidence="3" key="3">
    <citation type="submission" date="2019-02" db="EMBL/GenBank/DDBJ databases">
        <title>FDA dAtabase for Regulatory Grade micrObial Sequences (FDA-ARGOS): Supporting development and validation of Infectious Disease Dx tests.</title>
        <authorList>
            <person name="Duncan R."/>
            <person name="Fisher C."/>
            <person name="Tallon L.J."/>
            <person name="Sadzewicz L."/>
            <person name="Sengamalay N."/>
            <person name="Ott S."/>
            <person name="Godinez A."/>
            <person name="Nagaraj S."/>
            <person name="Nadendla S."/>
            <person name="Sichtig H."/>
        </authorList>
    </citation>
    <scope>NUCLEOTIDE SEQUENCE</scope>
    <source>
        <strain evidence="3">FDAARGOS_361</strain>
    </source>
</reference>
<dbReference type="EMBL" id="CP029526">
    <property type="protein sequence ID" value="AYU79933.1"/>
    <property type="molecule type" value="Genomic_DNA"/>
</dbReference>
<dbReference type="Proteomes" id="UP000318447">
    <property type="component" value="Unassembled WGS sequence"/>
</dbReference>
<protein>
    <submittedName>
        <fullName evidence="3">Amastin surface glycofamily protein</fullName>
    </submittedName>
    <submittedName>
        <fullName evidence="2">Amastin surface glycoprotein, putative</fullName>
    </submittedName>
</protein>
<dbReference type="PANTHER" id="PTHR40741:SF2">
    <property type="entry name" value="AMASTIN"/>
    <property type="match status" value="1"/>
</dbReference>
<dbReference type="OrthoDB" id="273009at2759"/>
<keyword evidence="1" id="KW-0812">Transmembrane</keyword>
<reference evidence="2 4" key="1">
    <citation type="journal article" date="2018" name="Sci. Rep.">
        <title>A complete Leishmania donovani reference genome identifies novel genetic variations associated with virulence.</title>
        <authorList>
            <person name="Lypaczewski P."/>
            <person name="Hoshizaki J."/>
            <person name="Zhang W.-W."/>
            <person name="McCall L.-I."/>
            <person name="Torcivia-Rodriguez J."/>
            <person name="Simonyan V."/>
            <person name="Kaur A."/>
            <person name="Dewar K."/>
            <person name="Matlashewski G."/>
        </authorList>
    </citation>
    <scope>NUCLEOTIDE SEQUENCE [LARGE SCALE GENOMIC DNA]</scope>
    <source>
        <strain evidence="2 4">LdCL</strain>
    </source>
</reference>
<accession>A0A3S7X0F7</accession>
<dbReference type="AlphaFoldDB" id="A0A3S7X0F7"/>
<proteinExistence type="predicted"/>